<name>A0A7S3VRP3_DUNTE</name>
<accession>A0A7S3VRP3</accession>
<proteinExistence type="predicted"/>
<dbReference type="AlphaFoldDB" id="A0A7S3VRP3"/>
<protein>
    <submittedName>
        <fullName evidence="1">Uncharacterized protein</fullName>
    </submittedName>
</protein>
<organism evidence="1">
    <name type="scientific">Dunaliella tertiolecta</name>
    <name type="common">Green alga</name>
    <dbReference type="NCBI Taxonomy" id="3047"/>
    <lineage>
        <taxon>Eukaryota</taxon>
        <taxon>Viridiplantae</taxon>
        <taxon>Chlorophyta</taxon>
        <taxon>core chlorophytes</taxon>
        <taxon>Chlorophyceae</taxon>
        <taxon>CS clade</taxon>
        <taxon>Chlamydomonadales</taxon>
        <taxon>Dunaliellaceae</taxon>
        <taxon>Dunaliella</taxon>
    </lineage>
</organism>
<dbReference type="EMBL" id="HBIP01028975">
    <property type="protein sequence ID" value="CAE0502436.1"/>
    <property type="molecule type" value="Transcribed_RNA"/>
</dbReference>
<evidence type="ECO:0000313" key="1">
    <source>
        <dbReference type="EMBL" id="CAE0502436.1"/>
    </source>
</evidence>
<reference evidence="1" key="1">
    <citation type="submission" date="2021-01" db="EMBL/GenBank/DDBJ databases">
        <authorList>
            <person name="Corre E."/>
            <person name="Pelletier E."/>
            <person name="Niang G."/>
            <person name="Scheremetjew M."/>
            <person name="Finn R."/>
            <person name="Kale V."/>
            <person name="Holt S."/>
            <person name="Cochrane G."/>
            <person name="Meng A."/>
            <person name="Brown T."/>
            <person name="Cohen L."/>
        </authorList>
    </citation>
    <scope>NUCLEOTIDE SEQUENCE</scope>
    <source>
        <strain evidence="1">CCMP1320</strain>
    </source>
</reference>
<sequence length="131" mass="14077">MPSPSAGCTQIHGEQRDTSFMGASGIGPYPLQVQPAHRCKASKGVRLFQIPGTKGHTFCKRSLHMRAKKANRSPITAKIWNRVLCAACVSCGTTHALLQHVCAEAKLVSCGLFSPTVQPSPLRIEAMGSDY</sequence>
<gene>
    <name evidence="1" type="ORF">DTER00134_LOCUS17509</name>
</gene>